<protein>
    <recommendedName>
        <fullName evidence="3">GxxExxY protein</fullName>
    </recommendedName>
</protein>
<reference evidence="2" key="2">
    <citation type="submission" date="2011-02" db="EMBL/GenBank/DDBJ databases">
        <title>The complete genome of Fluviicola taffensis DSM 16823.</title>
        <authorList>
            <consortium name="US DOE Joint Genome Institute (JGI-PGF)"/>
            <person name="Lucas S."/>
            <person name="Copeland A."/>
            <person name="Lapidus A."/>
            <person name="Bruce D."/>
            <person name="Goodwin L."/>
            <person name="Pitluck S."/>
            <person name="Kyrpides N."/>
            <person name="Mavromatis K."/>
            <person name="Ivanova N."/>
            <person name="Mikhailova N."/>
            <person name="Pagani I."/>
            <person name="Chertkov O."/>
            <person name="Detter J.C."/>
            <person name="Han C."/>
            <person name="Tapia R."/>
            <person name="Land M."/>
            <person name="Hauser L."/>
            <person name="Markowitz V."/>
            <person name="Cheng J.-F."/>
            <person name="Hugenholtz P."/>
            <person name="Woyke T."/>
            <person name="Wu D."/>
            <person name="Tindall B."/>
            <person name="Pomrenke H.G."/>
            <person name="Brambilla E."/>
            <person name="Klenk H.-P."/>
            <person name="Eisen J.A."/>
        </authorList>
    </citation>
    <scope>NUCLEOTIDE SEQUENCE [LARGE SCALE GENOMIC DNA]</scope>
    <source>
        <strain evidence="2">DSM 16823 / RW262 / RW262</strain>
    </source>
</reference>
<evidence type="ECO:0000313" key="2">
    <source>
        <dbReference type="Proteomes" id="UP000007463"/>
    </source>
</evidence>
<dbReference type="AlphaFoldDB" id="F2IGD6"/>
<dbReference type="EMBL" id="CP002542">
    <property type="protein sequence ID" value="AEA45802.1"/>
    <property type="molecule type" value="Genomic_DNA"/>
</dbReference>
<dbReference type="STRING" id="755732.Fluta_3836"/>
<accession>F2IGD6</accession>
<evidence type="ECO:0000313" key="1">
    <source>
        <dbReference type="EMBL" id="AEA45802.1"/>
    </source>
</evidence>
<dbReference type="InterPro" id="IPR026350">
    <property type="entry name" value="GxxExxY"/>
</dbReference>
<dbReference type="eggNOG" id="COG0614">
    <property type="taxonomic scope" value="Bacteria"/>
</dbReference>
<sequence length="125" mass="14228">MTENELSSIIIGAAIDVHTLLGPGLLESVYETCLYYELKEIGLKVERQLDLPVVYKNVHLDSGFRLDLLIQDKVIIEIKAVKELSDIHLAQTMTYLRLSNTQLGLLINFNETRLKYGIKRVVNNL</sequence>
<dbReference type="Pfam" id="PF13366">
    <property type="entry name" value="PDDEXK_3"/>
    <property type="match status" value="1"/>
</dbReference>
<dbReference type="NCBIfam" id="TIGR04256">
    <property type="entry name" value="GxxExxY"/>
    <property type="match status" value="1"/>
</dbReference>
<proteinExistence type="predicted"/>
<dbReference type="OrthoDB" id="1119698at2"/>
<reference evidence="1 2" key="1">
    <citation type="journal article" date="2011" name="Stand. Genomic Sci.">
        <title>Complete genome sequence of the gliding freshwater bacterium Fluviicola taffensis type strain (RW262).</title>
        <authorList>
            <person name="Woyke T."/>
            <person name="Chertkov O."/>
            <person name="Lapidus A."/>
            <person name="Nolan M."/>
            <person name="Lucas S."/>
            <person name="Del Rio T.G."/>
            <person name="Tice H."/>
            <person name="Cheng J.F."/>
            <person name="Tapia R."/>
            <person name="Han C."/>
            <person name="Goodwin L."/>
            <person name="Pitluck S."/>
            <person name="Liolios K."/>
            <person name="Pagani I."/>
            <person name="Ivanova N."/>
            <person name="Huntemann M."/>
            <person name="Mavromatis K."/>
            <person name="Mikhailova N."/>
            <person name="Pati A."/>
            <person name="Chen A."/>
            <person name="Palaniappan K."/>
            <person name="Land M."/>
            <person name="Hauser L."/>
            <person name="Brambilla E.M."/>
            <person name="Rohde M."/>
            <person name="Mwirichia R."/>
            <person name="Sikorski J."/>
            <person name="Tindall B.J."/>
            <person name="Goker M."/>
            <person name="Bristow J."/>
            <person name="Eisen J.A."/>
            <person name="Markowitz V."/>
            <person name="Hugenholtz P."/>
            <person name="Klenk H.P."/>
            <person name="Kyrpides N.C."/>
        </authorList>
    </citation>
    <scope>NUCLEOTIDE SEQUENCE [LARGE SCALE GENOMIC DNA]</scope>
    <source>
        <strain evidence="2">DSM 16823 / RW262 / RW262</strain>
    </source>
</reference>
<dbReference type="HOGENOM" id="CLU_134960_1_0_10"/>
<evidence type="ECO:0008006" key="3">
    <source>
        <dbReference type="Google" id="ProtNLM"/>
    </source>
</evidence>
<dbReference type="RefSeq" id="WP_013688560.1">
    <property type="nucleotide sequence ID" value="NC_015321.1"/>
</dbReference>
<keyword evidence="2" id="KW-1185">Reference proteome</keyword>
<dbReference type="KEGG" id="fte:Fluta_3836"/>
<dbReference type="Proteomes" id="UP000007463">
    <property type="component" value="Chromosome"/>
</dbReference>
<name>F2IGD6_FLUTR</name>
<organism evidence="1 2">
    <name type="scientific">Fluviicola taffensis (strain DSM 16823 / NCIMB 13979 / RW262)</name>
    <dbReference type="NCBI Taxonomy" id="755732"/>
    <lineage>
        <taxon>Bacteria</taxon>
        <taxon>Pseudomonadati</taxon>
        <taxon>Bacteroidota</taxon>
        <taxon>Flavobacteriia</taxon>
        <taxon>Flavobacteriales</taxon>
        <taxon>Crocinitomicaceae</taxon>
        <taxon>Fluviicola</taxon>
    </lineage>
</organism>
<gene>
    <name evidence="1" type="ordered locus">Fluta_3836</name>
</gene>